<gene>
    <name evidence="1" type="ORF">HNR05_000962</name>
</gene>
<evidence type="ECO:0000313" key="2">
    <source>
        <dbReference type="Proteomes" id="UP000537260"/>
    </source>
</evidence>
<dbReference type="Proteomes" id="UP000537260">
    <property type="component" value="Unassembled WGS sequence"/>
</dbReference>
<evidence type="ECO:0008006" key="3">
    <source>
        <dbReference type="Google" id="ProtNLM"/>
    </source>
</evidence>
<accession>A0A7Z0ED13</accession>
<dbReference type="RefSeq" id="WP_179577974.1">
    <property type="nucleotide sequence ID" value="NZ_JACCFM010000001.1"/>
</dbReference>
<evidence type="ECO:0000313" key="1">
    <source>
        <dbReference type="EMBL" id="NYJ19171.1"/>
    </source>
</evidence>
<protein>
    <recommendedName>
        <fullName evidence="3">HNH endonuclease</fullName>
    </recommendedName>
</protein>
<reference evidence="1 2" key="1">
    <citation type="submission" date="2020-07" db="EMBL/GenBank/DDBJ databases">
        <title>Sequencing the genomes of 1000 actinobacteria strains.</title>
        <authorList>
            <person name="Klenk H.-P."/>
        </authorList>
    </citation>
    <scope>NUCLEOTIDE SEQUENCE [LARGE SCALE GENOMIC DNA]</scope>
    <source>
        <strain evidence="1 2">LI1</strain>
    </source>
</reference>
<dbReference type="AlphaFoldDB" id="A0A7Z0ED13"/>
<keyword evidence="2" id="KW-1185">Reference proteome</keyword>
<name>A0A7Z0ED13_9MICO</name>
<sequence>MTITPKATLRAIEERDGHRCAWSGVDSDTLVPQHRQGGMGGRKNKHRLSNVVWLDSIRNGLIESDPELQAEAVRRGIKVSGFADPSTVPIEHASHGWCLLTDDGRVIEIGEEEAMRRMEGG</sequence>
<proteinExistence type="predicted"/>
<comment type="caution">
    <text evidence="1">The sequence shown here is derived from an EMBL/GenBank/DDBJ whole genome shotgun (WGS) entry which is preliminary data.</text>
</comment>
<dbReference type="EMBL" id="JACCFM010000001">
    <property type="protein sequence ID" value="NYJ19171.1"/>
    <property type="molecule type" value="Genomic_DNA"/>
</dbReference>
<organism evidence="1 2">
    <name type="scientific">Glaciibacter psychrotolerans</name>
    <dbReference type="NCBI Taxonomy" id="670054"/>
    <lineage>
        <taxon>Bacteria</taxon>
        <taxon>Bacillati</taxon>
        <taxon>Actinomycetota</taxon>
        <taxon>Actinomycetes</taxon>
        <taxon>Micrococcales</taxon>
        <taxon>Microbacteriaceae</taxon>
        <taxon>Glaciibacter</taxon>
    </lineage>
</organism>